<evidence type="ECO:0000256" key="1">
    <source>
        <dbReference type="SAM" id="SignalP"/>
    </source>
</evidence>
<dbReference type="Proteomes" id="UP001156389">
    <property type="component" value="Unassembled WGS sequence"/>
</dbReference>
<dbReference type="EMBL" id="JAJAGO010000012">
    <property type="protein sequence ID" value="MCT2593161.1"/>
    <property type="molecule type" value="Genomic_DNA"/>
</dbReference>
<keyword evidence="1" id="KW-0732">Signal</keyword>
<feature type="chain" id="PRO_5045799380" evidence="1">
    <location>
        <begin position="47"/>
        <end position="199"/>
    </location>
</feature>
<reference evidence="2 3" key="1">
    <citation type="submission" date="2021-10" db="EMBL/GenBank/DDBJ databases">
        <title>Streptomyces gossypii sp. nov., isolated from soil collected from cotton field.</title>
        <authorList>
            <person name="Ge X."/>
            <person name="Chen X."/>
            <person name="Liu W."/>
        </authorList>
    </citation>
    <scope>NUCLEOTIDE SEQUENCE [LARGE SCALE GENOMIC DNA]</scope>
    <source>
        <strain evidence="2 3">N2-109</strain>
    </source>
</reference>
<proteinExistence type="predicted"/>
<name>A0ABT2JZ89_9ACTN</name>
<feature type="signal peptide" evidence="1">
    <location>
        <begin position="1"/>
        <end position="46"/>
    </location>
</feature>
<protein>
    <submittedName>
        <fullName evidence="2">Uncharacterized protein</fullName>
    </submittedName>
</protein>
<evidence type="ECO:0000313" key="2">
    <source>
        <dbReference type="EMBL" id="MCT2593161.1"/>
    </source>
</evidence>
<dbReference type="RefSeq" id="WP_260220509.1">
    <property type="nucleotide sequence ID" value="NZ_JAJAGO010000012.1"/>
</dbReference>
<comment type="caution">
    <text evidence="2">The sequence shown here is derived from an EMBL/GenBank/DDBJ whole genome shotgun (WGS) entry which is preliminary data.</text>
</comment>
<organism evidence="2 3">
    <name type="scientific">Streptomyces gossypii</name>
    <dbReference type="NCBI Taxonomy" id="2883101"/>
    <lineage>
        <taxon>Bacteria</taxon>
        <taxon>Bacillati</taxon>
        <taxon>Actinomycetota</taxon>
        <taxon>Actinomycetes</taxon>
        <taxon>Kitasatosporales</taxon>
        <taxon>Streptomycetaceae</taxon>
        <taxon>Streptomyces</taxon>
    </lineage>
</organism>
<keyword evidence="3" id="KW-1185">Reference proteome</keyword>
<sequence length="199" mass="20564">MGSACLSPSRRYGPRTARLRRTVAVVGSVLCLLGLPMTAAAPAALAAPATHAADDSSALLLCHGTVNVSYDPPLTYIPKPTTVSATEDFNYCPTGGVTGGSASASYETTSGCTSLRLFVVSSTTYHWDSGQTSVVTYTTTAIERLLNGTVLVTEQGTVTSGFGEGRTAVYQMVLPQLDLLACVSGGVDELTGSEVLTFV</sequence>
<evidence type="ECO:0000313" key="3">
    <source>
        <dbReference type="Proteomes" id="UP001156389"/>
    </source>
</evidence>
<accession>A0ABT2JZ89</accession>
<gene>
    <name evidence="2" type="ORF">LHJ74_25195</name>
</gene>